<keyword evidence="2" id="KW-0472">Membrane</keyword>
<dbReference type="EMBL" id="JBBMEK010000228">
    <property type="protein sequence ID" value="MEQ2366236.1"/>
    <property type="molecule type" value="Genomic_DNA"/>
</dbReference>
<dbReference type="RefSeq" id="WP_349085858.1">
    <property type="nucleotide sequence ID" value="NZ_JBBMEK010000228.1"/>
</dbReference>
<feature type="non-terminal residue" evidence="3">
    <location>
        <position position="1"/>
    </location>
</feature>
<organism evidence="3 4">
    <name type="scientific">Coprococcus intestinihominis</name>
    <dbReference type="NCBI Taxonomy" id="3133154"/>
    <lineage>
        <taxon>Bacteria</taxon>
        <taxon>Bacillati</taxon>
        <taxon>Bacillota</taxon>
        <taxon>Clostridia</taxon>
        <taxon>Lachnospirales</taxon>
        <taxon>Lachnospiraceae</taxon>
        <taxon>Coprococcus</taxon>
    </lineage>
</organism>
<feature type="transmembrane region" description="Helical" evidence="2">
    <location>
        <begin position="385"/>
        <end position="406"/>
    </location>
</feature>
<name>A0ABV1B8F1_9FIRM</name>
<proteinExistence type="predicted"/>
<keyword evidence="2" id="KW-1133">Transmembrane helix</keyword>
<feature type="coiled-coil region" evidence="1">
    <location>
        <begin position="356"/>
        <end position="386"/>
    </location>
</feature>
<keyword evidence="2" id="KW-0812">Transmembrane</keyword>
<reference evidence="3 4" key="1">
    <citation type="submission" date="2024-03" db="EMBL/GenBank/DDBJ databases">
        <title>Human intestinal bacterial collection.</title>
        <authorList>
            <person name="Pauvert C."/>
            <person name="Hitch T.C.A."/>
            <person name="Clavel T."/>
        </authorList>
    </citation>
    <scope>NUCLEOTIDE SEQUENCE [LARGE SCALE GENOMIC DNA]</scope>
    <source>
        <strain evidence="3 4">CLA-AA-H190</strain>
    </source>
</reference>
<feature type="transmembrane region" description="Helical" evidence="2">
    <location>
        <begin position="426"/>
        <end position="446"/>
    </location>
</feature>
<evidence type="ECO:0000256" key="1">
    <source>
        <dbReference type="SAM" id="Coils"/>
    </source>
</evidence>
<dbReference type="Proteomes" id="UP001469749">
    <property type="component" value="Unassembled WGS sequence"/>
</dbReference>
<keyword evidence="1" id="KW-0175">Coiled coil</keyword>
<evidence type="ECO:0000313" key="4">
    <source>
        <dbReference type="Proteomes" id="UP001469749"/>
    </source>
</evidence>
<keyword evidence="4" id="KW-1185">Reference proteome</keyword>
<accession>A0ABV1B8F1</accession>
<protein>
    <submittedName>
        <fullName evidence="3">Uncharacterized protein</fullName>
    </submittedName>
</protein>
<evidence type="ECO:0000313" key="3">
    <source>
        <dbReference type="EMBL" id="MEQ2366236.1"/>
    </source>
</evidence>
<sequence length="463" mass="54292">EIKVGENTSVELLTECEDFLKNLGSYRQKGWIKYNYVNKEINIPRDQRAGEQRDKEIEKEWSVLLIDPDDRTSGNSIPLINKTKNLQEKTFHLSPDYEEICSPAPFSGSKDVKRTNFRLFELNVENSGKYESAKIKYNEEGNFSIIDWICGTLEALDCKLSFHMLHGSNKSNGEKPECALLYNYFVFGHEEREEHDEVYWNQKLLDNAVRLSAGHNWRYLRAPDMKEQTYQPFKNAWWYVSNEGCGCYVYENKENIKYLSDNLSDEVRKDYFTLYILLLYQLYSLIHFSEKIEYDLSADAKAYRKSSEDYNEKLKEIQTEINTFLLKSVHTCVSQTRAQNDFYNFAKKNLRIREEIQSLTAGVDFLEELLENQEQQRKEEEEERLSFVLGLLSFLGLLSAATDGVGFIDRVRQSHGLCELMAEGRWYSVLIIVLIVILVMGVIYCVKNLQKFIKRSLNLFKRR</sequence>
<gene>
    <name evidence="3" type="ORF">WMO25_14285</name>
</gene>
<comment type="caution">
    <text evidence="3">The sequence shown here is derived from an EMBL/GenBank/DDBJ whole genome shotgun (WGS) entry which is preliminary data.</text>
</comment>
<evidence type="ECO:0000256" key="2">
    <source>
        <dbReference type="SAM" id="Phobius"/>
    </source>
</evidence>